<evidence type="ECO:0000256" key="1">
    <source>
        <dbReference type="ARBA" id="ARBA00022630"/>
    </source>
</evidence>
<dbReference type="Gene3D" id="3.40.50.360">
    <property type="match status" value="1"/>
</dbReference>
<dbReference type="Pfam" id="PF02525">
    <property type="entry name" value="Flavodoxin_2"/>
    <property type="match status" value="1"/>
</dbReference>
<dbReference type="InterPro" id="IPR023048">
    <property type="entry name" value="NADH:quinone_OxRdtase_FMN_depd"/>
</dbReference>
<feature type="binding site" evidence="6">
    <location>
        <position position="11"/>
    </location>
    <ligand>
        <name>FMN</name>
        <dbReference type="ChEBI" id="CHEBI:58210"/>
    </ligand>
</feature>
<dbReference type="InterPro" id="IPR003680">
    <property type="entry name" value="Flavodoxin_fold"/>
</dbReference>
<protein>
    <recommendedName>
        <fullName evidence="6">FMN dependent NADH:quinone oxidoreductase</fullName>
        <ecNumber evidence="6">1.6.5.-</ecNumber>
    </recommendedName>
    <alternativeName>
        <fullName evidence="6">Azo-dye reductase</fullName>
    </alternativeName>
    <alternativeName>
        <fullName evidence="6">FMN-dependent NADH-azo compound oxidoreductase</fullName>
    </alternativeName>
    <alternativeName>
        <fullName evidence="6">FMN-dependent NADH-azoreductase</fullName>
        <ecNumber evidence="6">1.7.1.17</ecNumber>
    </alternativeName>
</protein>
<evidence type="ECO:0000256" key="3">
    <source>
        <dbReference type="ARBA" id="ARBA00023002"/>
    </source>
</evidence>
<gene>
    <name evidence="6" type="primary">azoR</name>
    <name evidence="8" type="ORF">E8M12_08415</name>
</gene>
<dbReference type="EC" id="1.7.1.17" evidence="6"/>
<dbReference type="InterPro" id="IPR050104">
    <property type="entry name" value="FMN-dep_NADH:Q_OxRdtase_AzoR1"/>
</dbReference>
<keyword evidence="9" id="KW-1185">Reference proteome</keyword>
<dbReference type="GO" id="GO:0016655">
    <property type="term" value="F:oxidoreductase activity, acting on NAD(P)H, quinone or similar compound as acceptor"/>
    <property type="evidence" value="ECO:0007669"/>
    <property type="project" value="InterPro"/>
</dbReference>
<reference evidence="8 9" key="1">
    <citation type="submission" date="2019-04" db="EMBL/GenBank/DDBJ databases">
        <title>Thalassotalea guangxiensis sp. nov., isolated from sediment of the coastal wetland.</title>
        <authorList>
            <person name="Zheng S."/>
            <person name="Zhang D."/>
        </authorList>
    </citation>
    <scope>NUCLEOTIDE SEQUENCE [LARGE SCALE GENOMIC DNA]</scope>
    <source>
        <strain evidence="8 9">ZS-4</strain>
    </source>
</reference>
<dbReference type="AlphaFoldDB" id="A0A4U1B6M8"/>
<comment type="function">
    <text evidence="6">Also exhibits azoreductase activity. Catalyzes the reductive cleavage of the azo bond in aromatic azo compounds to the corresponding amines.</text>
</comment>
<evidence type="ECO:0000256" key="6">
    <source>
        <dbReference type="HAMAP-Rule" id="MF_01216"/>
    </source>
</evidence>
<dbReference type="GO" id="GO:0009055">
    <property type="term" value="F:electron transfer activity"/>
    <property type="evidence" value="ECO:0007669"/>
    <property type="project" value="UniProtKB-UniRule"/>
</dbReference>
<comment type="caution">
    <text evidence="6">Lacks conserved residue(s) required for the propagation of feature annotation.</text>
</comment>
<evidence type="ECO:0000259" key="7">
    <source>
        <dbReference type="Pfam" id="PF02525"/>
    </source>
</evidence>
<evidence type="ECO:0000256" key="4">
    <source>
        <dbReference type="ARBA" id="ARBA00023027"/>
    </source>
</evidence>
<comment type="similarity">
    <text evidence="6">Belongs to the azoreductase type 1 family.</text>
</comment>
<accession>A0A4U1B6M8</accession>
<dbReference type="OrthoDB" id="9787136at2"/>
<dbReference type="PANTHER" id="PTHR43741:SF4">
    <property type="entry name" value="FMN-DEPENDENT NADH:QUINONE OXIDOREDUCTASE"/>
    <property type="match status" value="1"/>
</dbReference>
<comment type="cofactor">
    <cofactor evidence="6">
        <name>FMN</name>
        <dbReference type="ChEBI" id="CHEBI:58210"/>
    </cofactor>
    <text evidence="6">Binds 1 FMN per subunit.</text>
</comment>
<dbReference type="Proteomes" id="UP000307999">
    <property type="component" value="Unassembled WGS sequence"/>
</dbReference>
<keyword evidence="2 6" id="KW-0288">FMN</keyword>
<comment type="function">
    <text evidence="6">Quinone reductase that provides resistance to thiol-specific stress caused by electrophilic quinones.</text>
</comment>
<dbReference type="EMBL" id="SWDB01000019">
    <property type="protein sequence ID" value="TKB45505.1"/>
    <property type="molecule type" value="Genomic_DNA"/>
</dbReference>
<keyword evidence="4 6" id="KW-0520">NAD</keyword>
<proteinExistence type="inferred from homology"/>
<keyword evidence="3 6" id="KW-0560">Oxidoreductase</keyword>
<comment type="catalytic activity">
    <reaction evidence="5">
        <text>N,N-dimethyl-1,4-phenylenediamine + anthranilate + 2 NAD(+) = 2-(4-dimethylaminophenyl)diazenylbenzoate + 2 NADH + 2 H(+)</text>
        <dbReference type="Rhea" id="RHEA:55872"/>
        <dbReference type="ChEBI" id="CHEBI:15378"/>
        <dbReference type="ChEBI" id="CHEBI:15783"/>
        <dbReference type="ChEBI" id="CHEBI:16567"/>
        <dbReference type="ChEBI" id="CHEBI:57540"/>
        <dbReference type="ChEBI" id="CHEBI:57945"/>
        <dbReference type="ChEBI" id="CHEBI:71579"/>
        <dbReference type="EC" id="1.7.1.17"/>
    </reaction>
    <physiologicalReaction direction="right-to-left" evidence="5">
        <dbReference type="Rhea" id="RHEA:55874"/>
    </physiologicalReaction>
</comment>
<dbReference type="PANTHER" id="PTHR43741">
    <property type="entry name" value="FMN-DEPENDENT NADH-AZOREDUCTASE 1"/>
    <property type="match status" value="1"/>
</dbReference>
<comment type="catalytic activity">
    <reaction evidence="6">
        <text>2 a quinone + NADH + H(+) = 2 a 1,4-benzosemiquinone + NAD(+)</text>
        <dbReference type="Rhea" id="RHEA:65952"/>
        <dbReference type="ChEBI" id="CHEBI:15378"/>
        <dbReference type="ChEBI" id="CHEBI:57540"/>
        <dbReference type="ChEBI" id="CHEBI:57945"/>
        <dbReference type="ChEBI" id="CHEBI:132124"/>
        <dbReference type="ChEBI" id="CHEBI:134225"/>
    </reaction>
</comment>
<sequence>MNNNILLINTSLNAEQGNSSKLAAQFVANIQAQRQVNVSRLDLNALALPHLDGLEMAAWMTADSERSEQQQQLAQRSDSLIQQVQDNDLIVIGMPMYNFGVPSVFKAWIDRIARAGVTFRYTENGPEGLLTGKKVVIVAARGGAYVGTDLDTQTAYLRNVFAFLGIKDIEFVYAEGLAMENAEQSMNAADNALKRMAQEVA</sequence>
<feature type="domain" description="Flavodoxin-like fold" evidence="7">
    <location>
        <begin position="4"/>
        <end position="196"/>
    </location>
</feature>
<dbReference type="InterPro" id="IPR029039">
    <property type="entry name" value="Flavoprotein-like_sf"/>
</dbReference>
<dbReference type="EC" id="1.6.5.-" evidence="6"/>
<dbReference type="GO" id="GO:0016652">
    <property type="term" value="F:oxidoreductase activity, acting on NAD(P)H as acceptor"/>
    <property type="evidence" value="ECO:0007669"/>
    <property type="project" value="UniProtKB-UniRule"/>
</dbReference>
<evidence type="ECO:0000313" key="9">
    <source>
        <dbReference type="Proteomes" id="UP000307999"/>
    </source>
</evidence>
<name>A0A4U1B6M8_9GAMM</name>
<keyword evidence="1 6" id="KW-0285">Flavoprotein</keyword>
<dbReference type="SUPFAM" id="SSF52218">
    <property type="entry name" value="Flavoproteins"/>
    <property type="match status" value="1"/>
</dbReference>
<evidence type="ECO:0000313" key="8">
    <source>
        <dbReference type="EMBL" id="TKB45505.1"/>
    </source>
</evidence>
<dbReference type="HAMAP" id="MF_01216">
    <property type="entry name" value="Azoreductase_type1"/>
    <property type="match status" value="1"/>
</dbReference>
<feature type="binding site" evidence="6">
    <location>
        <begin position="96"/>
        <end position="99"/>
    </location>
    <ligand>
        <name>FMN</name>
        <dbReference type="ChEBI" id="CHEBI:58210"/>
    </ligand>
</feature>
<comment type="caution">
    <text evidence="8">The sequence shown here is derived from an EMBL/GenBank/DDBJ whole genome shotgun (WGS) entry which is preliminary data.</text>
</comment>
<comment type="subunit">
    <text evidence="6">Homodimer.</text>
</comment>
<evidence type="ECO:0000256" key="2">
    <source>
        <dbReference type="ARBA" id="ARBA00022643"/>
    </source>
</evidence>
<organism evidence="8 9">
    <name type="scientific">Thalassotalea mangrovi</name>
    <dbReference type="NCBI Taxonomy" id="2572245"/>
    <lineage>
        <taxon>Bacteria</taxon>
        <taxon>Pseudomonadati</taxon>
        <taxon>Pseudomonadota</taxon>
        <taxon>Gammaproteobacteria</taxon>
        <taxon>Alteromonadales</taxon>
        <taxon>Colwelliaceae</taxon>
        <taxon>Thalassotalea</taxon>
    </lineage>
</organism>
<evidence type="ECO:0000256" key="5">
    <source>
        <dbReference type="ARBA" id="ARBA00048542"/>
    </source>
</evidence>
<dbReference type="GO" id="GO:0010181">
    <property type="term" value="F:FMN binding"/>
    <property type="evidence" value="ECO:0007669"/>
    <property type="project" value="UniProtKB-UniRule"/>
</dbReference>